<dbReference type="InterPro" id="IPR000109">
    <property type="entry name" value="POT_fam"/>
</dbReference>
<dbReference type="AlphaFoldDB" id="A0AAW1M5Z5"/>
<feature type="transmembrane region" description="Helical" evidence="6">
    <location>
        <begin position="346"/>
        <end position="366"/>
    </location>
</feature>
<accession>A0AAW1M5Z5</accession>
<feature type="transmembrane region" description="Helical" evidence="6">
    <location>
        <begin position="143"/>
        <end position="160"/>
    </location>
</feature>
<sequence>MKHSENIDQEKGMEEPFINHPSKSLGGVKTLPFILVNEACEKASYFGLQPNMILYLMGAYGLDLTTAANIMFFWFGATNFTPIVGAFLADAYVGRYRMIAFGSVLTLIGTVLLWLTTVIPGLMPSKEQTTINSLTSSPPLLKLIYLCASFFLMAIGAGGIRSSSLAFGADQLSSTGDVENAKMSSNNKELQSLFSWYYFSTAMAIVFGLTGIVYIQDHLGWQIGFAVPTLLVVAAALLFISGSPFYVRVMPVASVLTRLAQVVVAAWRNRHYKLLSDGLSDGISYYVAKGSAVDVPSEKLRFLNKACIIKESRRDLTLDGMAVDPWSLCTTDQVEDLKSIINIIPIWSSVIMAGVTSTTSSSFVVVQAKSMDRHFISQNFEIPAASFPTFSLISILVWLILFNQVILPLASKVRGRSVTVDAITQTGLGLVMSIVSVTVAGFVESVRRGTALETMEGNDTFQPMSALWLVPQAWLTGLGEGITAVAQLQFLYSEFPKSMSSISSNLWGLSLSVSSFVASFIISLVNYVTKQGGKESWVSNDLNKGHYDYYYWVLACLSLVNYFYFLACSKAYRKKNKVSHEIVH</sequence>
<comment type="subcellular location">
    <subcellularLocation>
        <location evidence="1">Membrane</location>
        <topology evidence="1">Multi-pass membrane protein</topology>
    </subcellularLocation>
</comment>
<dbReference type="PANTHER" id="PTHR11654">
    <property type="entry name" value="OLIGOPEPTIDE TRANSPORTER-RELATED"/>
    <property type="match status" value="1"/>
</dbReference>
<evidence type="ECO:0008006" key="9">
    <source>
        <dbReference type="Google" id="ProtNLM"/>
    </source>
</evidence>
<gene>
    <name evidence="7" type="ORF">RND81_03G150500</name>
</gene>
<dbReference type="Proteomes" id="UP001443914">
    <property type="component" value="Unassembled WGS sequence"/>
</dbReference>
<evidence type="ECO:0000256" key="6">
    <source>
        <dbReference type="SAM" id="Phobius"/>
    </source>
</evidence>
<keyword evidence="8" id="KW-1185">Reference proteome</keyword>
<dbReference type="GO" id="GO:0022857">
    <property type="term" value="F:transmembrane transporter activity"/>
    <property type="evidence" value="ECO:0007669"/>
    <property type="project" value="InterPro"/>
</dbReference>
<evidence type="ECO:0000313" key="7">
    <source>
        <dbReference type="EMBL" id="KAK9742131.1"/>
    </source>
</evidence>
<feature type="transmembrane region" description="Helical" evidence="6">
    <location>
        <begin position="387"/>
        <end position="410"/>
    </location>
</feature>
<evidence type="ECO:0000256" key="1">
    <source>
        <dbReference type="ARBA" id="ARBA00004141"/>
    </source>
</evidence>
<name>A0AAW1M5Z5_SAPOF</name>
<reference evidence="7" key="1">
    <citation type="submission" date="2024-03" db="EMBL/GenBank/DDBJ databases">
        <title>WGS assembly of Saponaria officinalis var. Norfolk2.</title>
        <authorList>
            <person name="Jenkins J."/>
            <person name="Shu S."/>
            <person name="Grimwood J."/>
            <person name="Barry K."/>
            <person name="Goodstein D."/>
            <person name="Schmutz J."/>
            <person name="Leebens-Mack J."/>
            <person name="Osbourn A."/>
        </authorList>
    </citation>
    <scope>NUCLEOTIDE SEQUENCE [LARGE SCALE GENOMIC DNA]</scope>
    <source>
        <strain evidence="7">JIC</strain>
    </source>
</reference>
<organism evidence="7 8">
    <name type="scientific">Saponaria officinalis</name>
    <name type="common">Common soapwort</name>
    <name type="synonym">Lychnis saponaria</name>
    <dbReference type="NCBI Taxonomy" id="3572"/>
    <lineage>
        <taxon>Eukaryota</taxon>
        <taxon>Viridiplantae</taxon>
        <taxon>Streptophyta</taxon>
        <taxon>Embryophyta</taxon>
        <taxon>Tracheophyta</taxon>
        <taxon>Spermatophyta</taxon>
        <taxon>Magnoliopsida</taxon>
        <taxon>eudicotyledons</taxon>
        <taxon>Gunneridae</taxon>
        <taxon>Pentapetalae</taxon>
        <taxon>Caryophyllales</taxon>
        <taxon>Caryophyllaceae</taxon>
        <taxon>Caryophylleae</taxon>
        <taxon>Saponaria</taxon>
    </lineage>
</organism>
<keyword evidence="4 6" id="KW-1133">Transmembrane helix</keyword>
<keyword evidence="3 6" id="KW-0812">Transmembrane</keyword>
<dbReference type="EMBL" id="JBDFQZ010000003">
    <property type="protein sequence ID" value="KAK9742131.1"/>
    <property type="molecule type" value="Genomic_DNA"/>
</dbReference>
<dbReference type="GO" id="GO:0016020">
    <property type="term" value="C:membrane"/>
    <property type="evidence" value="ECO:0007669"/>
    <property type="project" value="UniProtKB-SubCell"/>
</dbReference>
<protein>
    <recommendedName>
        <fullName evidence="9">Protein NRT1/ PTR FAMILY 1.2-like</fullName>
    </recommendedName>
</protein>
<feature type="transmembrane region" description="Helical" evidence="6">
    <location>
        <begin position="422"/>
        <end position="443"/>
    </location>
</feature>
<dbReference type="InterPro" id="IPR036259">
    <property type="entry name" value="MFS_trans_sf"/>
</dbReference>
<feature type="transmembrane region" description="Helical" evidence="6">
    <location>
        <begin position="52"/>
        <end position="77"/>
    </location>
</feature>
<dbReference type="Pfam" id="PF00854">
    <property type="entry name" value="PTR2"/>
    <property type="match status" value="1"/>
</dbReference>
<evidence type="ECO:0000256" key="3">
    <source>
        <dbReference type="ARBA" id="ARBA00022692"/>
    </source>
</evidence>
<feature type="transmembrane region" description="Helical" evidence="6">
    <location>
        <begin position="221"/>
        <end position="240"/>
    </location>
</feature>
<evidence type="ECO:0000256" key="5">
    <source>
        <dbReference type="ARBA" id="ARBA00023136"/>
    </source>
</evidence>
<feature type="transmembrane region" description="Helical" evidence="6">
    <location>
        <begin position="193"/>
        <end position="215"/>
    </location>
</feature>
<evidence type="ECO:0000256" key="4">
    <source>
        <dbReference type="ARBA" id="ARBA00022989"/>
    </source>
</evidence>
<dbReference type="Gene3D" id="1.20.1250.20">
    <property type="entry name" value="MFS general substrate transporter like domains"/>
    <property type="match status" value="1"/>
</dbReference>
<feature type="transmembrane region" description="Helical" evidence="6">
    <location>
        <begin position="98"/>
        <end position="123"/>
    </location>
</feature>
<feature type="transmembrane region" description="Helical" evidence="6">
    <location>
        <begin position="549"/>
        <end position="567"/>
    </location>
</feature>
<keyword evidence="5 6" id="KW-0472">Membrane</keyword>
<comment type="similarity">
    <text evidence="2">Belongs to the major facilitator superfamily. Proton-dependent oligopeptide transporter (POT/PTR) (TC 2.A.17) family.</text>
</comment>
<evidence type="ECO:0000313" key="8">
    <source>
        <dbReference type="Proteomes" id="UP001443914"/>
    </source>
</evidence>
<comment type="caution">
    <text evidence="7">The sequence shown here is derived from an EMBL/GenBank/DDBJ whole genome shotgun (WGS) entry which is preliminary data.</text>
</comment>
<proteinExistence type="inferred from homology"/>
<feature type="transmembrane region" description="Helical" evidence="6">
    <location>
        <begin position="506"/>
        <end position="529"/>
    </location>
</feature>
<dbReference type="SUPFAM" id="SSF103473">
    <property type="entry name" value="MFS general substrate transporter"/>
    <property type="match status" value="1"/>
</dbReference>
<evidence type="ECO:0000256" key="2">
    <source>
        <dbReference type="ARBA" id="ARBA00005982"/>
    </source>
</evidence>